<reference evidence="2 3" key="1">
    <citation type="submission" date="2016-08" db="EMBL/GenBank/DDBJ databases">
        <title>A Parts List for Fungal Cellulosomes Revealed by Comparative Genomics.</title>
        <authorList>
            <consortium name="DOE Joint Genome Institute"/>
            <person name="Haitjema C.H."/>
            <person name="Gilmore S.P."/>
            <person name="Henske J.K."/>
            <person name="Solomon K.V."/>
            <person name="De Groot R."/>
            <person name="Kuo A."/>
            <person name="Mondo S.J."/>
            <person name="Salamov A.A."/>
            <person name="Labutti K."/>
            <person name="Zhao Z."/>
            <person name="Chiniquy J."/>
            <person name="Barry K."/>
            <person name="Brewer H.M."/>
            <person name="Purvine S.O."/>
            <person name="Wright A.T."/>
            <person name="Boxma B."/>
            <person name="Van Alen T."/>
            <person name="Hackstein J.H."/>
            <person name="Baker S.E."/>
            <person name="Grigoriev I.V."/>
            <person name="O'Malley M.A."/>
        </authorList>
    </citation>
    <scope>NUCLEOTIDE SEQUENCE [LARGE SCALE GENOMIC DNA]</scope>
    <source>
        <strain evidence="2 3">S4</strain>
    </source>
</reference>
<comment type="caution">
    <text evidence="2">The sequence shown here is derived from an EMBL/GenBank/DDBJ whole genome shotgun (WGS) entry which is preliminary data.</text>
</comment>
<sequence length="87" mass="10409">MSDKQYTDEYAVKVADNIDAKELAEQLGFEFKGQIGELEGYYLFKVNTENTKDENLYTKIESNLSKEKNIEWFERQYLKTFQKRNFC</sequence>
<dbReference type="Gene3D" id="3.30.70.850">
    <property type="entry name" value="Peptidase S8, pro-domain"/>
    <property type="match status" value="1"/>
</dbReference>
<dbReference type="OrthoDB" id="10495335at2759"/>
<dbReference type="STRING" id="1754192.A0A1Y1XNJ5"/>
<protein>
    <recommendedName>
        <fullName evidence="1">Peptidase S8 pro-domain domain-containing protein</fullName>
    </recommendedName>
</protein>
<accession>A0A1Y1XNJ5</accession>
<dbReference type="InterPro" id="IPR032815">
    <property type="entry name" value="S8_pro-domain"/>
</dbReference>
<keyword evidence="3" id="KW-1185">Reference proteome</keyword>
<dbReference type="Proteomes" id="UP000193944">
    <property type="component" value="Unassembled WGS sequence"/>
</dbReference>
<evidence type="ECO:0000313" key="3">
    <source>
        <dbReference type="Proteomes" id="UP000193944"/>
    </source>
</evidence>
<evidence type="ECO:0000259" key="1">
    <source>
        <dbReference type="Pfam" id="PF16470"/>
    </source>
</evidence>
<reference evidence="2 3" key="2">
    <citation type="submission" date="2016-08" db="EMBL/GenBank/DDBJ databases">
        <title>Pervasive Adenine N6-methylation of Active Genes in Fungi.</title>
        <authorList>
            <consortium name="DOE Joint Genome Institute"/>
            <person name="Mondo S.J."/>
            <person name="Dannebaum R.O."/>
            <person name="Kuo R.C."/>
            <person name="Labutti K."/>
            <person name="Haridas S."/>
            <person name="Kuo A."/>
            <person name="Salamov A."/>
            <person name="Ahrendt S.R."/>
            <person name="Lipzen A."/>
            <person name="Sullivan W."/>
            <person name="Andreopoulos W.B."/>
            <person name="Clum A."/>
            <person name="Lindquist E."/>
            <person name="Daum C."/>
            <person name="Ramamoorthy G.K."/>
            <person name="Gryganskyi A."/>
            <person name="Culley D."/>
            <person name="Magnuson J.K."/>
            <person name="James T.Y."/>
            <person name="O'Malley M.A."/>
            <person name="Stajich J.E."/>
            <person name="Spatafora J.W."/>
            <person name="Visel A."/>
            <person name="Grigoriev I.V."/>
        </authorList>
    </citation>
    <scope>NUCLEOTIDE SEQUENCE [LARGE SCALE GENOMIC DNA]</scope>
    <source>
        <strain evidence="2 3">S4</strain>
    </source>
</reference>
<organism evidence="2 3">
    <name type="scientific">Anaeromyces robustus</name>
    <dbReference type="NCBI Taxonomy" id="1754192"/>
    <lineage>
        <taxon>Eukaryota</taxon>
        <taxon>Fungi</taxon>
        <taxon>Fungi incertae sedis</taxon>
        <taxon>Chytridiomycota</taxon>
        <taxon>Chytridiomycota incertae sedis</taxon>
        <taxon>Neocallimastigomycetes</taxon>
        <taxon>Neocallimastigales</taxon>
        <taxon>Neocallimastigaceae</taxon>
        <taxon>Anaeromyces</taxon>
    </lineage>
</organism>
<evidence type="ECO:0000313" key="2">
    <source>
        <dbReference type="EMBL" id="ORX87319.1"/>
    </source>
</evidence>
<feature type="domain" description="Peptidase S8 pro-domain" evidence="1">
    <location>
        <begin position="9"/>
        <end position="84"/>
    </location>
</feature>
<dbReference type="AlphaFoldDB" id="A0A1Y1XNJ5"/>
<dbReference type="InterPro" id="IPR038466">
    <property type="entry name" value="S8_pro-domain_sf"/>
</dbReference>
<dbReference type="SUPFAM" id="SSF54897">
    <property type="entry name" value="Protease propeptides/inhibitors"/>
    <property type="match status" value="1"/>
</dbReference>
<proteinExistence type="predicted"/>
<gene>
    <name evidence="2" type="ORF">BCR32DRAFT_324547</name>
</gene>
<name>A0A1Y1XNJ5_9FUNG</name>
<dbReference type="EMBL" id="MCFG01000010">
    <property type="protein sequence ID" value="ORX87319.1"/>
    <property type="molecule type" value="Genomic_DNA"/>
</dbReference>
<dbReference type="Pfam" id="PF16470">
    <property type="entry name" value="S8_pro-domain"/>
    <property type="match status" value="1"/>
</dbReference>